<dbReference type="AlphaFoldDB" id="A0A645GY06"/>
<dbReference type="EMBL" id="VSSQ01081817">
    <property type="protein sequence ID" value="MPN30629.1"/>
    <property type="molecule type" value="Genomic_DNA"/>
</dbReference>
<sequence>MAAVARAHSVGIWLNLNERAALFEFFDDCLAAFKAVHAFKLTAVFVDMAVVGEHAQHRQSRALGNLKVVRVVRRSHFNRARAKGHVNVFVRHDGYRAADNGQYHVFADHVLVAFVFRVDRNAGIAEHRLGARRSDGDRTVSVFGVIAHVPEVALLILMLDLNIRERRFALGTPVDNAVAAVNQPLFIQLDEYVDNGA</sequence>
<name>A0A645GY06_9ZZZZ</name>
<organism evidence="1">
    <name type="scientific">bioreactor metagenome</name>
    <dbReference type="NCBI Taxonomy" id="1076179"/>
    <lineage>
        <taxon>unclassified sequences</taxon>
        <taxon>metagenomes</taxon>
        <taxon>ecological metagenomes</taxon>
    </lineage>
</organism>
<proteinExistence type="predicted"/>
<protein>
    <submittedName>
        <fullName evidence="1">Uncharacterized protein</fullName>
    </submittedName>
</protein>
<evidence type="ECO:0000313" key="1">
    <source>
        <dbReference type="EMBL" id="MPN30629.1"/>
    </source>
</evidence>
<comment type="caution">
    <text evidence="1">The sequence shown here is derived from an EMBL/GenBank/DDBJ whole genome shotgun (WGS) entry which is preliminary data.</text>
</comment>
<accession>A0A645GY06</accession>
<gene>
    <name evidence="1" type="ORF">SDC9_178100</name>
</gene>
<reference evidence="1" key="1">
    <citation type="submission" date="2019-08" db="EMBL/GenBank/DDBJ databases">
        <authorList>
            <person name="Kucharzyk K."/>
            <person name="Murdoch R.W."/>
            <person name="Higgins S."/>
            <person name="Loffler F."/>
        </authorList>
    </citation>
    <scope>NUCLEOTIDE SEQUENCE</scope>
</reference>